<dbReference type="AlphaFoldDB" id="A0A316YUR9"/>
<evidence type="ECO:0000313" key="2">
    <source>
        <dbReference type="EMBL" id="PWN91783.1"/>
    </source>
</evidence>
<reference evidence="2 3" key="1">
    <citation type="journal article" date="2018" name="Mol. Biol. Evol.">
        <title>Broad Genomic Sampling Reveals a Smut Pathogenic Ancestry of the Fungal Clade Ustilaginomycotina.</title>
        <authorList>
            <person name="Kijpornyongpan T."/>
            <person name="Mondo S.J."/>
            <person name="Barry K."/>
            <person name="Sandor L."/>
            <person name="Lee J."/>
            <person name="Lipzen A."/>
            <person name="Pangilinan J."/>
            <person name="LaButti K."/>
            <person name="Hainaut M."/>
            <person name="Henrissat B."/>
            <person name="Grigoriev I.V."/>
            <person name="Spatafora J.W."/>
            <person name="Aime M.C."/>
        </authorList>
    </citation>
    <scope>NUCLEOTIDE SEQUENCE [LARGE SCALE GENOMIC DNA]</scope>
    <source>
        <strain evidence="2 3">MCA 4198</strain>
    </source>
</reference>
<keyword evidence="3" id="KW-1185">Reference proteome</keyword>
<dbReference type="RefSeq" id="XP_025378981.1">
    <property type="nucleotide sequence ID" value="XM_025521141.1"/>
</dbReference>
<dbReference type="PANTHER" id="PTHR32015">
    <property type="entry name" value="FASTING INDUCED LIPASE"/>
    <property type="match status" value="1"/>
</dbReference>
<dbReference type="OrthoDB" id="9974421at2759"/>
<sequence>MLFISLFFVALSAFSATVAAPLTRRGVNDFSCKPSSADQRPLVFLHGLGATYYEDLNFMQDYFSNMSYCTFSITYGAYDGFPYVGGLKAIDESAPQLGAYIETVLEKTGASQVDLIGHSEGGFMSLYLPKFDAKGKVRRVAAIAPPSHGTDFASLYKLALALGPAGTTLTKDVLDLFGCDACADLVVGSPIINKLNNGGITQSGVQYTIITSKADELVTPAPAASFVSEAGVRNVLIQDVCPNDAIVGHISEAYDTNTWNIVQNAIQNTPDRQFTCVVGTPGR</sequence>
<feature type="chain" id="PRO_5016306882" evidence="1">
    <location>
        <begin position="20"/>
        <end position="283"/>
    </location>
</feature>
<dbReference type="GO" id="GO:0016298">
    <property type="term" value="F:lipase activity"/>
    <property type="evidence" value="ECO:0007669"/>
    <property type="project" value="TreeGrafter"/>
</dbReference>
<proteinExistence type="predicted"/>
<dbReference type="SUPFAM" id="SSF53474">
    <property type="entry name" value="alpha/beta-Hydrolases"/>
    <property type="match status" value="1"/>
</dbReference>
<dbReference type="PANTHER" id="PTHR32015:SF1">
    <property type="entry name" value="LIPASE"/>
    <property type="match status" value="1"/>
</dbReference>
<dbReference type="Gene3D" id="3.40.50.1820">
    <property type="entry name" value="alpha/beta hydrolase"/>
    <property type="match status" value="1"/>
</dbReference>
<evidence type="ECO:0000256" key="1">
    <source>
        <dbReference type="SAM" id="SignalP"/>
    </source>
</evidence>
<protein>
    <submittedName>
        <fullName evidence="2">Alpha/beta-hydrolase</fullName>
    </submittedName>
</protein>
<accession>A0A316YUR9</accession>
<keyword evidence="1" id="KW-0732">Signal</keyword>
<dbReference type="Proteomes" id="UP000245768">
    <property type="component" value="Unassembled WGS sequence"/>
</dbReference>
<organism evidence="2 3">
    <name type="scientific">Acaromyces ingoldii</name>
    <dbReference type="NCBI Taxonomy" id="215250"/>
    <lineage>
        <taxon>Eukaryota</taxon>
        <taxon>Fungi</taxon>
        <taxon>Dikarya</taxon>
        <taxon>Basidiomycota</taxon>
        <taxon>Ustilaginomycotina</taxon>
        <taxon>Exobasidiomycetes</taxon>
        <taxon>Exobasidiales</taxon>
        <taxon>Cryptobasidiaceae</taxon>
        <taxon>Acaromyces</taxon>
    </lineage>
</organism>
<dbReference type="InterPro" id="IPR002918">
    <property type="entry name" value="Lipase_EstA/Esterase_EstB"/>
</dbReference>
<dbReference type="GO" id="GO:0016042">
    <property type="term" value="P:lipid catabolic process"/>
    <property type="evidence" value="ECO:0007669"/>
    <property type="project" value="InterPro"/>
</dbReference>
<gene>
    <name evidence="2" type="ORF">FA10DRAFT_265628</name>
</gene>
<keyword evidence="2" id="KW-0378">Hydrolase</keyword>
<dbReference type="InterPro" id="IPR029058">
    <property type="entry name" value="AB_hydrolase_fold"/>
</dbReference>
<dbReference type="InParanoid" id="A0A316YUR9"/>
<evidence type="ECO:0000313" key="3">
    <source>
        <dbReference type="Proteomes" id="UP000245768"/>
    </source>
</evidence>
<dbReference type="EMBL" id="KZ819635">
    <property type="protein sequence ID" value="PWN91783.1"/>
    <property type="molecule type" value="Genomic_DNA"/>
</dbReference>
<dbReference type="GeneID" id="37043057"/>
<dbReference type="Pfam" id="PF01674">
    <property type="entry name" value="Lipase_2"/>
    <property type="match status" value="1"/>
</dbReference>
<name>A0A316YUR9_9BASI</name>
<feature type="signal peptide" evidence="1">
    <location>
        <begin position="1"/>
        <end position="19"/>
    </location>
</feature>
<dbReference type="STRING" id="215250.A0A316YUR9"/>